<dbReference type="SUPFAM" id="SSF53901">
    <property type="entry name" value="Thiolase-like"/>
    <property type="match status" value="2"/>
</dbReference>
<reference evidence="7 9" key="2">
    <citation type="submission" date="2016-10" db="EMBL/GenBank/DDBJ databases">
        <authorList>
            <person name="Varghese N."/>
            <person name="Submissions S."/>
        </authorList>
    </citation>
    <scope>NUCLEOTIDE SEQUENCE [LARGE SCALE GENOMIC DNA]</scope>
    <source>
        <strain evidence="7 9">CGMCC 1.7071</strain>
    </source>
</reference>
<sequence>MKDSAYKDHLGRPIVAVTGVGIITSLGQGLKDNWSALTAGTSGIHAINRFPTEGLSTRIAGTVDFIDIPVANAVERSYAFARETTIEALADAGISGDFDGPLFLAAPPIEPEWSARFELADRSPPADHAGDAYDRFLAAMRQRPDAAFHEASLFGAISERLADRFGTRGLPVTLSTACASGATAIQLGIEAIRQGRTLRALAVATDGSVSAEALIRFSLLSALSTQNDPPTKASKPFSKDRDGFVIAEGAATLVLESLEAAVARGAKILGIMKGAGEKADSFHRTRSSPDGGPAIATIRAALADAGMGEGDIGYINAHGTSTPENDKMEYASMLAVFGERMASIPLSSNKSMIGHTLTAAGAVEAVFSLQTMLTGTLPPTINYTNPDPSIVIDVVPNKKRESQVSAVLSNSFGFGGQNASLVMALEPA</sequence>
<dbReference type="GO" id="GO:0005829">
    <property type="term" value="C:cytosol"/>
    <property type="evidence" value="ECO:0007669"/>
    <property type="project" value="TreeGrafter"/>
</dbReference>
<dbReference type="Gene3D" id="3.40.47.10">
    <property type="match status" value="1"/>
</dbReference>
<dbReference type="EC" id="2.3.1.179" evidence="6"/>
<dbReference type="Pfam" id="PF02801">
    <property type="entry name" value="Ketoacyl-synt_C"/>
    <property type="match status" value="1"/>
</dbReference>
<evidence type="ECO:0000256" key="2">
    <source>
        <dbReference type="ARBA" id="ARBA00008467"/>
    </source>
</evidence>
<dbReference type="PANTHER" id="PTHR11712:SF336">
    <property type="entry name" value="3-OXOACYL-[ACYL-CARRIER-PROTEIN] SYNTHASE, MITOCHONDRIAL"/>
    <property type="match status" value="1"/>
</dbReference>
<evidence type="ECO:0000313" key="7">
    <source>
        <dbReference type="EMBL" id="SEO29212.1"/>
    </source>
</evidence>
<dbReference type="STRING" id="501024.RTCCBAU85039_3259"/>
<dbReference type="InterPro" id="IPR000794">
    <property type="entry name" value="Beta-ketoacyl_synthase"/>
</dbReference>
<dbReference type="EMBL" id="FNXB01000016">
    <property type="protein sequence ID" value="SEH94970.1"/>
    <property type="molecule type" value="Genomic_DNA"/>
</dbReference>
<dbReference type="EMBL" id="FOCV01000014">
    <property type="protein sequence ID" value="SEO29212.1"/>
    <property type="molecule type" value="Genomic_DNA"/>
</dbReference>
<evidence type="ECO:0000256" key="1">
    <source>
        <dbReference type="ARBA" id="ARBA00005194"/>
    </source>
</evidence>
<dbReference type="GO" id="GO:0006633">
    <property type="term" value="P:fatty acid biosynthetic process"/>
    <property type="evidence" value="ECO:0007669"/>
    <property type="project" value="InterPro"/>
</dbReference>
<keyword evidence="3 4" id="KW-0808">Transferase</keyword>
<dbReference type="InterPro" id="IPR018201">
    <property type="entry name" value="Ketoacyl_synth_AS"/>
</dbReference>
<dbReference type="AlphaFoldDB" id="A0A1H8NI27"/>
<dbReference type="Pfam" id="PF00109">
    <property type="entry name" value="ketoacyl-synt"/>
    <property type="match status" value="2"/>
</dbReference>
<dbReference type="SMART" id="SM00825">
    <property type="entry name" value="PKS_KS"/>
    <property type="match status" value="1"/>
</dbReference>
<comment type="pathway">
    <text evidence="1">Lipid metabolism; fatty acid biosynthesis.</text>
</comment>
<dbReference type="CDD" id="cd00834">
    <property type="entry name" value="KAS_I_II"/>
    <property type="match status" value="1"/>
</dbReference>
<dbReference type="RefSeq" id="WP_072376749.1">
    <property type="nucleotide sequence ID" value="NZ_FNXB01000016.1"/>
</dbReference>
<dbReference type="InterPro" id="IPR016039">
    <property type="entry name" value="Thiolase-like"/>
</dbReference>
<feature type="domain" description="Ketosynthase family 3 (KS3)" evidence="5">
    <location>
        <begin position="12"/>
        <end position="425"/>
    </location>
</feature>
<dbReference type="InterPro" id="IPR020841">
    <property type="entry name" value="PKS_Beta-ketoAc_synthase_dom"/>
</dbReference>
<dbReference type="NCBIfam" id="NF005076">
    <property type="entry name" value="PRK06501.1"/>
    <property type="match status" value="1"/>
</dbReference>
<dbReference type="Proteomes" id="UP000183063">
    <property type="component" value="Unassembled WGS sequence"/>
</dbReference>
<gene>
    <name evidence="6" type="primary">fabF_3</name>
    <name evidence="6" type="ORF">RTCCBAU85039_3259</name>
    <name evidence="7" type="ORF">SAMN05216228_1014152</name>
</gene>
<proteinExistence type="inferred from homology"/>
<name>A0A1H8NI27_9HYPH</name>
<evidence type="ECO:0000313" key="6">
    <source>
        <dbReference type="EMBL" id="SEH94970.1"/>
    </source>
</evidence>
<evidence type="ECO:0000256" key="3">
    <source>
        <dbReference type="ARBA" id="ARBA00022679"/>
    </source>
</evidence>
<dbReference type="PANTHER" id="PTHR11712">
    <property type="entry name" value="POLYKETIDE SYNTHASE-RELATED"/>
    <property type="match status" value="1"/>
</dbReference>
<reference evidence="6" key="1">
    <citation type="submission" date="2016-10" db="EMBL/GenBank/DDBJ databases">
        <authorList>
            <person name="de Groot N.N."/>
        </authorList>
    </citation>
    <scope>NUCLEOTIDE SEQUENCE [LARGE SCALE GENOMIC DNA]</scope>
    <source>
        <strain evidence="6">CCBAU85039</strain>
    </source>
</reference>
<protein>
    <submittedName>
        <fullName evidence="6">3-oxoacyl-[acyl-carrier-protein] synthase 2</fullName>
        <ecNumber evidence="6">2.3.1.179</ecNumber>
    </submittedName>
    <submittedName>
        <fullName evidence="7">3-oxoacyl-[acyl-carrier-protein] synthase II</fullName>
    </submittedName>
</protein>
<evidence type="ECO:0000256" key="4">
    <source>
        <dbReference type="RuleBase" id="RU003694"/>
    </source>
</evidence>
<dbReference type="PROSITE" id="PS52004">
    <property type="entry name" value="KS3_2"/>
    <property type="match status" value="1"/>
</dbReference>
<evidence type="ECO:0000313" key="8">
    <source>
        <dbReference type="Proteomes" id="UP000183063"/>
    </source>
</evidence>
<evidence type="ECO:0000313" key="9">
    <source>
        <dbReference type="Proteomes" id="UP000198939"/>
    </source>
</evidence>
<dbReference type="InterPro" id="IPR014031">
    <property type="entry name" value="Ketoacyl_synth_C"/>
</dbReference>
<comment type="similarity">
    <text evidence="2 4">Belongs to the thiolase-like superfamily. Beta-ketoacyl-ACP synthases family.</text>
</comment>
<organism evidence="6 8">
    <name type="scientific">Rhizobium tibeticum</name>
    <dbReference type="NCBI Taxonomy" id="501024"/>
    <lineage>
        <taxon>Bacteria</taxon>
        <taxon>Pseudomonadati</taxon>
        <taxon>Pseudomonadota</taxon>
        <taxon>Alphaproteobacteria</taxon>
        <taxon>Hyphomicrobiales</taxon>
        <taxon>Rhizobiaceae</taxon>
        <taxon>Rhizobium/Agrobacterium group</taxon>
        <taxon>Rhizobium</taxon>
    </lineage>
</organism>
<dbReference type="Proteomes" id="UP000198939">
    <property type="component" value="Unassembled WGS sequence"/>
</dbReference>
<accession>A0A1H8NI27</accession>
<dbReference type="OrthoDB" id="9808669at2"/>
<evidence type="ECO:0000259" key="5">
    <source>
        <dbReference type="PROSITE" id="PS52004"/>
    </source>
</evidence>
<reference evidence="8" key="3">
    <citation type="submission" date="2016-10" db="EMBL/GenBank/DDBJ databases">
        <authorList>
            <person name="Wibberg D."/>
        </authorList>
    </citation>
    <scope>NUCLEOTIDE SEQUENCE [LARGE SCALE GENOMIC DNA]</scope>
</reference>
<dbReference type="GO" id="GO:0004315">
    <property type="term" value="F:3-oxoacyl-[acyl-carrier-protein] synthase activity"/>
    <property type="evidence" value="ECO:0007669"/>
    <property type="project" value="UniProtKB-EC"/>
</dbReference>
<keyword evidence="9" id="KW-1185">Reference proteome</keyword>
<dbReference type="InterPro" id="IPR014030">
    <property type="entry name" value="Ketoacyl_synth_N"/>
</dbReference>
<keyword evidence="6" id="KW-0012">Acyltransferase</keyword>
<dbReference type="PROSITE" id="PS00606">
    <property type="entry name" value="KS3_1"/>
    <property type="match status" value="1"/>
</dbReference>